<comment type="caution">
    <text evidence="11">The sequence shown here is derived from an EMBL/GenBank/DDBJ whole genome shotgun (WGS) entry which is preliminary data.</text>
</comment>
<proteinExistence type="inferred from homology"/>
<dbReference type="InterPro" id="IPR042089">
    <property type="entry name" value="Peptidase_M13_dom_2"/>
</dbReference>
<dbReference type="OrthoDB" id="6475849at2759"/>
<feature type="domain" description="Peptidase M13 N-terminal" evidence="10">
    <location>
        <begin position="7"/>
        <end position="393"/>
    </location>
</feature>
<evidence type="ECO:0000313" key="11">
    <source>
        <dbReference type="EMBL" id="CAG5085017.1"/>
    </source>
</evidence>
<dbReference type="PRINTS" id="PR00786">
    <property type="entry name" value="NEPRILYSIN"/>
</dbReference>
<dbReference type="SUPFAM" id="SSF55486">
    <property type="entry name" value="Metalloproteases ('zincins'), catalytic domain"/>
    <property type="match status" value="1"/>
</dbReference>
<dbReference type="GO" id="GO:0004222">
    <property type="term" value="F:metalloendopeptidase activity"/>
    <property type="evidence" value="ECO:0007669"/>
    <property type="project" value="InterPro"/>
</dbReference>
<evidence type="ECO:0000256" key="1">
    <source>
        <dbReference type="ARBA" id="ARBA00001947"/>
    </source>
</evidence>
<evidence type="ECO:0000313" key="12">
    <source>
        <dbReference type="Proteomes" id="UP000786811"/>
    </source>
</evidence>
<protein>
    <submittedName>
        <fullName evidence="11">Similar to Nep2: Neprilysin-2 (Drosophila melanogaster)</fullName>
    </submittedName>
</protein>
<dbReference type="InterPro" id="IPR018497">
    <property type="entry name" value="Peptidase_M13_C"/>
</dbReference>
<keyword evidence="8" id="KW-0482">Metalloprotease</keyword>
<gene>
    <name evidence="11" type="ORF">HICCMSTLAB_LOCUS4254</name>
</gene>
<dbReference type="Pfam" id="PF01431">
    <property type="entry name" value="Peptidase_M13"/>
    <property type="match status" value="1"/>
</dbReference>
<dbReference type="CDD" id="cd08662">
    <property type="entry name" value="M13"/>
    <property type="match status" value="1"/>
</dbReference>
<keyword evidence="5" id="KW-0479">Metal-binding</keyword>
<dbReference type="Proteomes" id="UP000786811">
    <property type="component" value="Unassembled WGS sequence"/>
</dbReference>
<dbReference type="Gene3D" id="3.40.390.10">
    <property type="entry name" value="Collagenase (Catalytic Domain)"/>
    <property type="match status" value="1"/>
</dbReference>
<dbReference type="PANTHER" id="PTHR11733:SF224">
    <property type="entry name" value="NEPRILYSIN-2"/>
    <property type="match status" value="1"/>
</dbReference>
<evidence type="ECO:0000256" key="8">
    <source>
        <dbReference type="ARBA" id="ARBA00023049"/>
    </source>
</evidence>
<comment type="similarity">
    <text evidence="3">Belongs to the peptidase M13 family.</text>
</comment>
<dbReference type="InterPro" id="IPR000718">
    <property type="entry name" value="Peptidase_M13"/>
</dbReference>
<dbReference type="AlphaFoldDB" id="A0A8J2H8N0"/>
<dbReference type="GO" id="GO:0046872">
    <property type="term" value="F:metal ion binding"/>
    <property type="evidence" value="ECO:0007669"/>
    <property type="project" value="UniProtKB-KW"/>
</dbReference>
<comment type="cofactor">
    <cofactor evidence="1">
        <name>Zn(2+)</name>
        <dbReference type="ChEBI" id="CHEBI:29105"/>
    </cofactor>
</comment>
<evidence type="ECO:0000256" key="5">
    <source>
        <dbReference type="ARBA" id="ARBA00022723"/>
    </source>
</evidence>
<organism evidence="11 12">
    <name type="scientific">Cotesia congregata</name>
    <name type="common">Parasitoid wasp</name>
    <name type="synonym">Apanteles congregatus</name>
    <dbReference type="NCBI Taxonomy" id="51543"/>
    <lineage>
        <taxon>Eukaryota</taxon>
        <taxon>Metazoa</taxon>
        <taxon>Ecdysozoa</taxon>
        <taxon>Arthropoda</taxon>
        <taxon>Hexapoda</taxon>
        <taxon>Insecta</taxon>
        <taxon>Pterygota</taxon>
        <taxon>Neoptera</taxon>
        <taxon>Endopterygota</taxon>
        <taxon>Hymenoptera</taxon>
        <taxon>Apocrita</taxon>
        <taxon>Ichneumonoidea</taxon>
        <taxon>Braconidae</taxon>
        <taxon>Microgastrinae</taxon>
        <taxon>Cotesia</taxon>
    </lineage>
</organism>
<evidence type="ECO:0000256" key="3">
    <source>
        <dbReference type="ARBA" id="ARBA00007357"/>
    </source>
</evidence>
<keyword evidence="12" id="KW-1185">Reference proteome</keyword>
<keyword evidence="6" id="KW-0378">Hydrolase</keyword>
<dbReference type="InterPro" id="IPR024079">
    <property type="entry name" value="MetalloPept_cat_dom_sf"/>
</dbReference>
<dbReference type="PROSITE" id="PS51885">
    <property type="entry name" value="NEPRILYSIN"/>
    <property type="match status" value="1"/>
</dbReference>
<keyword evidence="4" id="KW-0645">Protease</keyword>
<dbReference type="EMBL" id="CAJNRD030001118">
    <property type="protein sequence ID" value="CAG5085017.1"/>
    <property type="molecule type" value="Genomic_DNA"/>
</dbReference>
<reference evidence="11" key="1">
    <citation type="submission" date="2021-04" db="EMBL/GenBank/DDBJ databases">
        <authorList>
            <person name="Chebbi M.A.C M."/>
        </authorList>
    </citation>
    <scope>NUCLEOTIDE SEQUENCE</scope>
</reference>
<keyword evidence="7" id="KW-0862">Zinc</keyword>
<dbReference type="Gene3D" id="1.10.1380.10">
    <property type="entry name" value="Neutral endopeptidase , domain2"/>
    <property type="match status" value="1"/>
</dbReference>
<dbReference type="Pfam" id="PF05649">
    <property type="entry name" value="Peptidase_M13_N"/>
    <property type="match status" value="1"/>
</dbReference>
<evidence type="ECO:0000256" key="6">
    <source>
        <dbReference type="ARBA" id="ARBA00022801"/>
    </source>
</evidence>
<name>A0A8J2H8N0_COTCN</name>
<evidence type="ECO:0000256" key="2">
    <source>
        <dbReference type="ARBA" id="ARBA00004401"/>
    </source>
</evidence>
<evidence type="ECO:0000259" key="10">
    <source>
        <dbReference type="Pfam" id="PF05649"/>
    </source>
</evidence>
<comment type="subcellular location">
    <subcellularLocation>
        <location evidence="2">Cell membrane</location>
        <topology evidence="2">Single-pass type II membrane protein</topology>
    </subcellularLocation>
</comment>
<dbReference type="PANTHER" id="PTHR11733">
    <property type="entry name" value="ZINC METALLOPROTEASE FAMILY M13 NEPRILYSIN-RELATED"/>
    <property type="match status" value="1"/>
</dbReference>
<dbReference type="GO" id="GO:0005886">
    <property type="term" value="C:plasma membrane"/>
    <property type="evidence" value="ECO:0007669"/>
    <property type="project" value="UniProtKB-SubCell"/>
</dbReference>
<evidence type="ECO:0000256" key="4">
    <source>
        <dbReference type="ARBA" id="ARBA00022670"/>
    </source>
</evidence>
<dbReference type="GO" id="GO:0016485">
    <property type="term" value="P:protein processing"/>
    <property type="evidence" value="ECO:0007669"/>
    <property type="project" value="TreeGrafter"/>
</dbReference>
<sequence>MNATENPCDNFYKFACGNFLNYTNIPDDQEKVDTFSVITGKVLEQLETIVRKKITPNMPKRLKLVKTFYDICMNESAMKQYGINPLKDKFNKLGGWPVLEGTKWNEDAFNWTNTLYTLRKMGYSFNYLFNLEVATDLKNNTKTVINLKLPDLGLGFLFTSKGLEDKTVKNYRKYMVDVAVLLGADREYAEKELTNSFLFEVALGNSSLQNLIKLRNTYNEMTVTELEEKYPSIPWLEYFNKIFQPHFNVDKNQTIFVNIPYYLSEFEKIMNTTSKRTLANYMVWRVFIDSVAYLNDEIREPQIEFTNSLTGQSKKTPKSKQCFDNILVYLSHSIGALYVKNYFNDAVKNDTRELVNHIESQLKVTLEKLDWMDEETKKNALNKVNAIMNHIAYDDDGILDDDKMNEAYKNFDLSENSSYLDTILSTRLFKYNITFKLLKSSFDKNGSSFYMNPTIVNAFYLANYNQMFLPAAVLQGNFFTVDRPRYMNYGAIGFVIGHEITHGFDSTGKDYDKDGNLKNWWEPSTNVEFFKKASCLINQYKNYTVKEAGININGLSTISENIADNGGVKLAYLAYNNWTSTNKPEPRLPGLERFSPTQMFWISTAQSWCTKQRPEIIKTDLIIDNHSPAEFRIIGSLSNMKEFSDDFQCPSESPMNPKEKCTVW</sequence>
<evidence type="ECO:0000259" key="9">
    <source>
        <dbReference type="Pfam" id="PF01431"/>
    </source>
</evidence>
<accession>A0A8J2H8N0</accession>
<evidence type="ECO:0000256" key="7">
    <source>
        <dbReference type="ARBA" id="ARBA00022833"/>
    </source>
</evidence>
<feature type="domain" description="Peptidase M13 C-terminal" evidence="9">
    <location>
        <begin position="457"/>
        <end position="663"/>
    </location>
</feature>
<dbReference type="InterPro" id="IPR008753">
    <property type="entry name" value="Peptidase_M13_N"/>
</dbReference>